<reference evidence="1" key="1">
    <citation type="submission" date="2019-10" db="EMBL/GenBank/DDBJ databases">
        <authorList>
            <consortium name="Genoscope - CEA"/>
            <person name="William W."/>
        </authorList>
    </citation>
    <scope>NUCLEOTIDE SEQUENCE [LARGE SCALE GENOMIC DNA]</scope>
    <source>
        <strain evidence="1">BBR_PRJEB10992</strain>
    </source>
</reference>
<evidence type="ECO:0008006" key="3">
    <source>
        <dbReference type="Google" id="ProtNLM"/>
    </source>
</evidence>
<dbReference type="InterPro" id="IPR022573">
    <property type="entry name" value="DUF2887"/>
</dbReference>
<comment type="caution">
    <text evidence="1">The sequence shown here is derived from an EMBL/GenBank/DDBJ whole genome shotgun (WGS) entry which is preliminary data.</text>
</comment>
<dbReference type="PANTHER" id="PTHR35586">
    <property type="entry name" value="SLL1691 PROTEIN"/>
    <property type="match status" value="1"/>
</dbReference>
<proteinExistence type="predicted"/>
<gene>
    <name evidence="1" type="ORF">PL8927_830135</name>
</gene>
<dbReference type="Pfam" id="PF11103">
    <property type="entry name" value="DUF2887"/>
    <property type="match status" value="1"/>
</dbReference>
<name>A0A7Z9C3P3_9CYAN</name>
<accession>A0A7Z9C3P3</accession>
<dbReference type="Proteomes" id="UP000184550">
    <property type="component" value="Unassembled WGS sequence"/>
</dbReference>
<organism evidence="1 2">
    <name type="scientific">Planktothrix serta PCC 8927</name>
    <dbReference type="NCBI Taxonomy" id="671068"/>
    <lineage>
        <taxon>Bacteria</taxon>
        <taxon>Bacillati</taxon>
        <taxon>Cyanobacteriota</taxon>
        <taxon>Cyanophyceae</taxon>
        <taxon>Oscillatoriophycideae</taxon>
        <taxon>Oscillatoriales</taxon>
        <taxon>Microcoleaceae</taxon>
        <taxon>Planktothrix</taxon>
    </lineage>
</organism>
<evidence type="ECO:0000313" key="1">
    <source>
        <dbReference type="EMBL" id="VXD24776.1"/>
    </source>
</evidence>
<dbReference type="AlphaFoldDB" id="A0A7Z9C3P3"/>
<protein>
    <recommendedName>
        <fullName evidence="3">Flagellar assembly protein H</fullName>
    </recommendedName>
</protein>
<evidence type="ECO:0000313" key="2">
    <source>
        <dbReference type="Proteomes" id="UP000184550"/>
    </source>
</evidence>
<dbReference type="NCBIfam" id="TIGR01784">
    <property type="entry name" value="T_den_put_tspse"/>
    <property type="match status" value="1"/>
</dbReference>
<dbReference type="PANTHER" id="PTHR35586:SF2">
    <property type="entry name" value="SLL1542 PROTEIN"/>
    <property type="match status" value="1"/>
</dbReference>
<sequence>MKTDSIFYRLFSELPSSFFELIGGSETDSLNYRFDSVELKQTAFRIDGVFLPLESTSQLPIYFVEVQFQKDPNIYARLFSEVFVYLRINNPAQIWRSVIIFKERNVEPDSLEPYQPLLDSNFVQRIYLDEWQVEPASIGLGIIQLVITPVAETPAKARQLLSQTQQTLEDVNIQSDVINLIETIVLYKLPNLSREELETMLGLNDLKQTRFAQEMLEEGEQKAKLESANRFLALGLSMEIVAQGLGLTLEELQQMLQKNPNPQ</sequence>
<dbReference type="OrthoDB" id="468313at2"/>
<keyword evidence="2" id="KW-1185">Reference proteome</keyword>
<dbReference type="RefSeq" id="WP_083626123.1">
    <property type="nucleotide sequence ID" value="NZ_LR734883.1"/>
</dbReference>
<dbReference type="InterPro" id="IPR010106">
    <property type="entry name" value="RpnA"/>
</dbReference>
<dbReference type="EMBL" id="CZCU02000161">
    <property type="protein sequence ID" value="VXD24776.1"/>
    <property type="molecule type" value="Genomic_DNA"/>
</dbReference>